<accession>A0ABD6E2G0</accession>
<reference evidence="1 2" key="1">
    <citation type="submission" date="2024-08" db="EMBL/GenBank/DDBJ databases">
        <title>Gnathostoma spinigerum genome.</title>
        <authorList>
            <person name="Gonzalez-Bertolin B."/>
            <person name="Monzon S."/>
            <person name="Zaballos A."/>
            <person name="Jimenez P."/>
            <person name="Dekumyoy P."/>
            <person name="Varona S."/>
            <person name="Cuesta I."/>
            <person name="Sumanam S."/>
            <person name="Adisakwattana P."/>
            <person name="Gasser R.B."/>
            <person name="Hernandez-Gonzalez A."/>
            <person name="Young N.D."/>
            <person name="Perteguer M.J."/>
        </authorList>
    </citation>
    <scope>NUCLEOTIDE SEQUENCE [LARGE SCALE GENOMIC DNA]</scope>
    <source>
        <strain evidence="1">AL3</strain>
        <tissue evidence="1">Liver</tissue>
    </source>
</reference>
<gene>
    <name evidence="1" type="ORF">AB6A40_000619</name>
</gene>
<dbReference type="Proteomes" id="UP001608902">
    <property type="component" value="Unassembled WGS sequence"/>
</dbReference>
<dbReference type="EMBL" id="JBGFUD010000181">
    <property type="protein sequence ID" value="MFH4973910.1"/>
    <property type="molecule type" value="Genomic_DNA"/>
</dbReference>
<sequence length="104" mass="12064">MPHVLRMSVTPENNLCVWAISVLGVGQTEAYNIGMPIPRYYNIQLLCDVHRIKRVRPCETEWEIGEMKYEGDGIILIRMICSRRADKVTTNKVIKREISVVQFE</sequence>
<protein>
    <submittedName>
        <fullName evidence="1">Uncharacterized protein</fullName>
    </submittedName>
</protein>
<name>A0ABD6E2G0_9BILA</name>
<organism evidence="1 2">
    <name type="scientific">Gnathostoma spinigerum</name>
    <dbReference type="NCBI Taxonomy" id="75299"/>
    <lineage>
        <taxon>Eukaryota</taxon>
        <taxon>Metazoa</taxon>
        <taxon>Ecdysozoa</taxon>
        <taxon>Nematoda</taxon>
        <taxon>Chromadorea</taxon>
        <taxon>Rhabditida</taxon>
        <taxon>Spirurina</taxon>
        <taxon>Gnathostomatomorpha</taxon>
        <taxon>Gnathostomatoidea</taxon>
        <taxon>Gnathostomatidae</taxon>
        <taxon>Gnathostoma</taxon>
    </lineage>
</organism>
<keyword evidence="2" id="KW-1185">Reference proteome</keyword>
<proteinExistence type="predicted"/>
<evidence type="ECO:0000313" key="1">
    <source>
        <dbReference type="EMBL" id="MFH4973910.1"/>
    </source>
</evidence>
<evidence type="ECO:0000313" key="2">
    <source>
        <dbReference type="Proteomes" id="UP001608902"/>
    </source>
</evidence>
<dbReference type="AlphaFoldDB" id="A0ABD6E2G0"/>
<comment type="caution">
    <text evidence="1">The sequence shown here is derived from an EMBL/GenBank/DDBJ whole genome shotgun (WGS) entry which is preliminary data.</text>
</comment>